<name>A0A7J8STP9_GOSDV</name>
<gene>
    <name evidence="2" type="ORF">Godav_024005</name>
</gene>
<keyword evidence="3" id="KW-1185">Reference proteome</keyword>
<evidence type="ECO:0000256" key="1">
    <source>
        <dbReference type="SAM" id="MobiDB-lite"/>
    </source>
</evidence>
<proteinExistence type="predicted"/>
<comment type="caution">
    <text evidence="2">The sequence shown here is derived from an EMBL/GenBank/DDBJ whole genome shotgun (WGS) entry which is preliminary data.</text>
</comment>
<dbReference type="AlphaFoldDB" id="A0A7J8STP9"/>
<dbReference type="InterPro" id="IPR016159">
    <property type="entry name" value="Cullin_repeat-like_dom_sf"/>
</dbReference>
<dbReference type="Proteomes" id="UP000593561">
    <property type="component" value="Unassembled WGS sequence"/>
</dbReference>
<reference evidence="2 3" key="1">
    <citation type="journal article" date="2019" name="Genome Biol. Evol.">
        <title>Insights into the evolution of the New World diploid cottons (Gossypium, subgenus Houzingenia) based on genome sequencing.</title>
        <authorList>
            <person name="Grover C.E."/>
            <person name="Arick M.A. 2nd"/>
            <person name="Thrash A."/>
            <person name="Conover J.L."/>
            <person name="Sanders W.S."/>
            <person name="Peterson D.G."/>
            <person name="Frelichowski J.E."/>
            <person name="Scheffler J.A."/>
            <person name="Scheffler B.E."/>
            <person name="Wendel J.F."/>
        </authorList>
    </citation>
    <scope>NUCLEOTIDE SEQUENCE [LARGE SCALE GENOMIC DNA]</scope>
    <source>
        <strain evidence="2">27</strain>
        <tissue evidence="2">Leaf</tissue>
    </source>
</reference>
<dbReference type="EMBL" id="JABFAC010000011">
    <property type="protein sequence ID" value="MBA0629449.1"/>
    <property type="molecule type" value="Genomic_DNA"/>
</dbReference>
<protein>
    <submittedName>
        <fullName evidence="2">Uncharacterized protein</fullName>
    </submittedName>
</protein>
<accession>A0A7J8STP9</accession>
<dbReference type="SUPFAM" id="SSF74788">
    <property type="entry name" value="Cullin repeat-like"/>
    <property type="match status" value="1"/>
</dbReference>
<evidence type="ECO:0000313" key="3">
    <source>
        <dbReference type="Proteomes" id="UP000593561"/>
    </source>
</evidence>
<feature type="compositionally biased region" description="Basic residues" evidence="1">
    <location>
        <begin position="49"/>
        <end position="60"/>
    </location>
</feature>
<feature type="region of interest" description="Disordered" evidence="1">
    <location>
        <begin position="40"/>
        <end position="64"/>
    </location>
</feature>
<sequence length="100" mass="11835">MSFRAIQGHTCPYNLGFRVLHSLFAPVKYWLDESGFRIKSENQDEREKGRKNKEGKKKKRDIPLVENGKNPQKYVKYTAEDLERMLGEFFEGKNINEPKR</sequence>
<dbReference type="Gene3D" id="1.20.1280.170">
    <property type="entry name" value="Exocyst complex component Exo70"/>
    <property type="match status" value="1"/>
</dbReference>
<evidence type="ECO:0000313" key="2">
    <source>
        <dbReference type="EMBL" id="MBA0629449.1"/>
    </source>
</evidence>
<organism evidence="2 3">
    <name type="scientific">Gossypium davidsonii</name>
    <name type="common">Davidson's cotton</name>
    <name type="synonym">Gossypium klotzschianum subsp. davidsonii</name>
    <dbReference type="NCBI Taxonomy" id="34287"/>
    <lineage>
        <taxon>Eukaryota</taxon>
        <taxon>Viridiplantae</taxon>
        <taxon>Streptophyta</taxon>
        <taxon>Embryophyta</taxon>
        <taxon>Tracheophyta</taxon>
        <taxon>Spermatophyta</taxon>
        <taxon>Magnoliopsida</taxon>
        <taxon>eudicotyledons</taxon>
        <taxon>Gunneridae</taxon>
        <taxon>Pentapetalae</taxon>
        <taxon>rosids</taxon>
        <taxon>malvids</taxon>
        <taxon>Malvales</taxon>
        <taxon>Malvaceae</taxon>
        <taxon>Malvoideae</taxon>
        <taxon>Gossypium</taxon>
    </lineage>
</organism>